<dbReference type="eggNOG" id="ENOG5030WKQ">
    <property type="taxonomic scope" value="Bacteria"/>
</dbReference>
<reference evidence="2 3" key="2">
    <citation type="journal article" date="2011" name="J. Bacteriol.">
        <title>Genomes of three methylotrophs from a single niche uncover genetic and metabolic divergence of Methylophilaceae.</title>
        <authorList>
            <person name="Lapidus A."/>
            <person name="Clum A."/>
            <person name="Labutti K."/>
            <person name="Kaluzhnaya M.G."/>
            <person name="Lim S."/>
            <person name="Beck D.A."/>
            <person name="Glavina Del Rio T."/>
            <person name="Nolan M."/>
            <person name="Mavromatis K."/>
            <person name="Huntemann M."/>
            <person name="Lucas S."/>
            <person name="Lidstrom M.E."/>
            <person name="Ivanova N."/>
            <person name="Chistoserdova L."/>
        </authorList>
    </citation>
    <scope>NUCLEOTIDE SEQUENCE [LARGE SCALE GENOMIC DNA]</scope>
    <source>
        <strain evidence="2 3">SIP3-4</strain>
    </source>
</reference>
<dbReference type="OrthoDB" id="8583485at2"/>
<reference evidence="3" key="1">
    <citation type="submission" date="2009-07" db="EMBL/GenBank/DDBJ databases">
        <title>Complete sequence of chromosome of Methylovorus sp. SIP3-4.</title>
        <authorList>
            <person name="Lucas S."/>
            <person name="Copeland A."/>
            <person name="Lapidus A."/>
            <person name="Glavina del Rio T."/>
            <person name="Tice H."/>
            <person name="Bruce D."/>
            <person name="Goodwin L."/>
            <person name="Pitluck S."/>
            <person name="Clum A."/>
            <person name="Larimer F."/>
            <person name="Land M."/>
            <person name="Hauser L."/>
            <person name="Kyrpides N."/>
            <person name="Mikhailova N."/>
            <person name="Kayluzhnaya M."/>
            <person name="Chistoserdova L."/>
        </authorList>
    </citation>
    <scope>NUCLEOTIDE SEQUENCE [LARGE SCALE GENOMIC DNA]</scope>
    <source>
        <strain evidence="3">SIP3-4</strain>
    </source>
</reference>
<accession>C6X6T2</accession>
<dbReference type="KEGG" id="mei:Msip34_1832"/>
<name>C6X6T2_METGS</name>
<gene>
    <name evidence="2" type="ordered locus">Msip34_1832</name>
</gene>
<dbReference type="NCBIfam" id="NF045609">
    <property type="entry name" value="EpsI_type_B"/>
    <property type="match status" value="1"/>
</dbReference>
<feature type="domain" description="Methanolan biosynthesis EpsI" evidence="1">
    <location>
        <begin position="14"/>
        <end position="222"/>
    </location>
</feature>
<dbReference type="Proteomes" id="UP000002743">
    <property type="component" value="Chromosome"/>
</dbReference>
<dbReference type="STRING" id="582744.Msip34_1832"/>
<evidence type="ECO:0000313" key="2">
    <source>
        <dbReference type="EMBL" id="ACT51075.1"/>
    </source>
</evidence>
<dbReference type="AlphaFoldDB" id="C6X6T2"/>
<evidence type="ECO:0000313" key="3">
    <source>
        <dbReference type="Proteomes" id="UP000002743"/>
    </source>
</evidence>
<organism evidence="2 3">
    <name type="scientific">Methylovorus glucosotrophus (strain SIP3-4)</name>
    <dbReference type="NCBI Taxonomy" id="582744"/>
    <lineage>
        <taxon>Bacteria</taxon>
        <taxon>Pseudomonadati</taxon>
        <taxon>Pseudomonadota</taxon>
        <taxon>Betaproteobacteria</taxon>
        <taxon>Nitrosomonadales</taxon>
        <taxon>Methylophilaceae</taxon>
        <taxon>Methylovorus</taxon>
    </lineage>
</organism>
<keyword evidence="3" id="KW-1185">Reference proteome</keyword>
<protein>
    <submittedName>
        <fullName evidence="2">EpsI family protein</fullName>
    </submittedName>
</protein>
<dbReference type="HOGENOM" id="CLU_1204329_0_0_4"/>
<dbReference type="RefSeq" id="WP_015830458.1">
    <property type="nucleotide sequence ID" value="NC_012969.1"/>
</dbReference>
<sequence precursor="true">MIKWPKASLIGGVTILLLFVMSAFAAHLLTPALTSIAVTPDLDAIVPDKIGEWTKQTDPFLQVGITAGDDNPVDQLYDKVLMRSYRNANGDVVMLALAYAKEQTQDIKIHRPEVCYDAQGFTILQHTIHNMPLDNSVVPVHRLLAKNNSRTEIVSYWVRIGDKYPNGGLDSRLEILRSGLKGKILDGILVRVSTVVEGDSGLDIAYDLQEKFLVDLLHHLDPQARHLLVASN</sequence>
<dbReference type="InterPro" id="IPR054653">
    <property type="entry name" value="EpsI_type_B_pred"/>
</dbReference>
<evidence type="ECO:0000259" key="1">
    <source>
        <dbReference type="Pfam" id="PF11984"/>
    </source>
</evidence>
<dbReference type="Pfam" id="PF11984">
    <property type="entry name" value="DUF3485"/>
    <property type="match status" value="1"/>
</dbReference>
<dbReference type="InterPro" id="IPR014263">
    <property type="entry name" value="Methanolan_biosynth_EpsI"/>
</dbReference>
<dbReference type="EMBL" id="CP001674">
    <property type="protein sequence ID" value="ACT51075.1"/>
    <property type="molecule type" value="Genomic_DNA"/>
</dbReference>
<dbReference type="NCBIfam" id="TIGR02914">
    <property type="entry name" value="EpsI_fam"/>
    <property type="match status" value="1"/>
</dbReference>
<proteinExistence type="predicted"/>